<gene>
    <name evidence="2" type="ORF">UFOPK2001_00422</name>
</gene>
<dbReference type="AlphaFoldDB" id="A0A6J6IY20"/>
<dbReference type="InterPro" id="IPR024370">
    <property type="entry name" value="PBP_domain"/>
</dbReference>
<dbReference type="EMBL" id="CAEZVN010000025">
    <property type="protein sequence ID" value="CAB4629450.1"/>
    <property type="molecule type" value="Genomic_DNA"/>
</dbReference>
<proteinExistence type="predicted"/>
<feature type="domain" description="PBP" evidence="1">
    <location>
        <begin position="98"/>
        <end position="285"/>
    </location>
</feature>
<name>A0A6J6IY20_9ZZZZ</name>
<dbReference type="PROSITE" id="PS51257">
    <property type="entry name" value="PROKAR_LIPOPROTEIN"/>
    <property type="match status" value="1"/>
</dbReference>
<sequence>MFAKKLVAVGLAIFVSLGLTACDPPMPPEILAAEAEKVVTCIDGDLTVATPAAIADVIDSWASSISGACTGMSLTAVEAADETAQAVISMGGEIAPACTPFATFPIAVDGGVVAFALTDAPNLTLSPANVQDIFSGKIKNWSDQTLAASNPDAVLPDLPIKIVGGPQQPVIDSLTAWFKKLGTEFAPSLAKVAAVDDGAFLATMAEGDIALTSYSNALYNYSTVAAIAVDGSYAVADALGLQNGADESYQPAEGDFPAYGATYPINLALCGADNQIARTVARYLLRQDAQGALGSAIIAPLPNSLRITTIGLIEKGLTK</sequence>
<dbReference type="Pfam" id="PF12849">
    <property type="entry name" value="PBP_like_2"/>
    <property type="match status" value="1"/>
</dbReference>
<dbReference type="Gene3D" id="3.40.190.10">
    <property type="entry name" value="Periplasmic binding protein-like II"/>
    <property type="match status" value="2"/>
</dbReference>
<evidence type="ECO:0000259" key="1">
    <source>
        <dbReference type="Pfam" id="PF12849"/>
    </source>
</evidence>
<accession>A0A6J6IY20</accession>
<protein>
    <submittedName>
        <fullName evidence="2">Unannotated protein</fullName>
    </submittedName>
</protein>
<reference evidence="2" key="1">
    <citation type="submission" date="2020-05" db="EMBL/GenBank/DDBJ databases">
        <authorList>
            <person name="Chiriac C."/>
            <person name="Salcher M."/>
            <person name="Ghai R."/>
            <person name="Kavagutti S V."/>
        </authorList>
    </citation>
    <scope>NUCLEOTIDE SEQUENCE</scope>
</reference>
<dbReference type="SUPFAM" id="SSF53850">
    <property type="entry name" value="Periplasmic binding protein-like II"/>
    <property type="match status" value="1"/>
</dbReference>
<evidence type="ECO:0000313" key="2">
    <source>
        <dbReference type="EMBL" id="CAB4629450.1"/>
    </source>
</evidence>
<organism evidence="2">
    <name type="scientific">freshwater metagenome</name>
    <dbReference type="NCBI Taxonomy" id="449393"/>
    <lineage>
        <taxon>unclassified sequences</taxon>
        <taxon>metagenomes</taxon>
        <taxon>ecological metagenomes</taxon>
    </lineage>
</organism>